<comment type="function">
    <text evidence="5 6">Responsible for the release of ribosomes from messenger RNA at the termination of protein biosynthesis. May increase the efficiency of translation by recycling ribosomes from one round of translation to another.</text>
</comment>
<gene>
    <name evidence="6 8" type="primary">frr</name>
    <name evidence="8" type="ORF">IAC47_03805</name>
</gene>
<dbReference type="SUPFAM" id="SSF55194">
    <property type="entry name" value="Ribosome recycling factor, RRF"/>
    <property type="match status" value="1"/>
</dbReference>
<comment type="similarity">
    <text evidence="2 6">Belongs to the RRF family.</text>
</comment>
<dbReference type="InterPro" id="IPR023584">
    <property type="entry name" value="Ribosome_recyc_fac_dom"/>
</dbReference>
<evidence type="ECO:0000259" key="7">
    <source>
        <dbReference type="Pfam" id="PF01765"/>
    </source>
</evidence>
<accession>A0A9D1RH69</accession>
<dbReference type="PANTHER" id="PTHR20982:SF3">
    <property type="entry name" value="MITOCHONDRIAL RIBOSOME RECYCLING FACTOR PSEUDO 1"/>
    <property type="match status" value="1"/>
</dbReference>
<organism evidence="8 9">
    <name type="scientific">Candidatus Onthomorpha intestinigallinarum</name>
    <dbReference type="NCBI Taxonomy" id="2840880"/>
    <lineage>
        <taxon>Bacteria</taxon>
        <taxon>Pseudomonadati</taxon>
        <taxon>Bacteroidota</taxon>
        <taxon>Bacteroidia</taxon>
        <taxon>Bacteroidales</taxon>
        <taxon>Candidatus Onthomorpha</taxon>
    </lineage>
</organism>
<evidence type="ECO:0000256" key="1">
    <source>
        <dbReference type="ARBA" id="ARBA00004496"/>
    </source>
</evidence>
<dbReference type="Pfam" id="PF01765">
    <property type="entry name" value="RRF"/>
    <property type="match status" value="1"/>
</dbReference>
<dbReference type="GO" id="GO:0006415">
    <property type="term" value="P:translational termination"/>
    <property type="evidence" value="ECO:0007669"/>
    <property type="project" value="UniProtKB-UniRule"/>
</dbReference>
<evidence type="ECO:0000256" key="6">
    <source>
        <dbReference type="HAMAP-Rule" id="MF_00040"/>
    </source>
</evidence>
<comment type="subcellular location">
    <subcellularLocation>
        <location evidence="1 6">Cytoplasm</location>
    </subcellularLocation>
</comment>
<dbReference type="GO" id="GO:0005737">
    <property type="term" value="C:cytoplasm"/>
    <property type="evidence" value="ECO:0007669"/>
    <property type="project" value="UniProtKB-SubCell"/>
</dbReference>
<keyword evidence="3 6" id="KW-0963">Cytoplasm</keyword>
<comment type="caution">
    <text evidence="8">The sequence shown here is derived from an EMBL/GenBank/DDBJ whole genome shotgun (WGS) entry which is preliminary data.</text>
</comment>
<feature type="domain" description="Ribosome recycling factor" evidence="7">
    <location>
        <begin position="23"/>
        <end position="184"/>
    </location>
</feature>
<dbReference type="CDD" id="cd00520">
    <property type="entry name" value="RRF"/>
    <property type="match status" value="1"/>
</dbReference>
<sequence length="187" mass="20712">MSEETKKLLSEAETAMMDAVAYLEKELGKLRAGKASPAMLGGVKVDYYGNLTPIENLGNISTPDAKQIVIQPWDKSVLHSIDKAIQAANLGFQPKLEADVVRIVLPPLTEERRKELCKKAKADGENAKVGVRNIRRNILEKVKKLKDGGVPEDEVKTSEKSLQDITDKCIKKIDEVISAKEEEIIFI</sequence>
<evidence type="ECO:0000256" key="2">
    <source>
        <dbReference type="ARBA" id="ARBA00005912"/>
    </source>
</evidence>
<dbReference type="Proteomes" id="UP000824267">
    <property type="component" value="Unassembled WGS sequence"/>
</dbReference>
<dbReference type="FunFam" id="1.10.132.20:FF:000001">
    <property type="entry name" value="Ribosome-recycling factor"/>
    <property type="match status" value="1"/>
</dbReference>
<evidence type="ECO:0000313" key="8">
    <source>
        <dbReference type="EMBL" id="HIW87380.1"/>
    </source>
</evidence>
<dbReference type="Gene3D" id="3.30.1360.40">
    <property type="match status" value="1"/>
</dbReference>
<dbReference type="HAMAP" id="MF_00040">
    <property type="entry name" value="RRF"/>
    <property type="match status" value="1"/>
</dbReference>
<dbReference type="EMBL" id="DXGG01000127">
    <property type="protein sequence ID" value="HIW87380.1"/>
    <property type="molecule type" value="Genomic_DNA"/>
</dbReference>
<protein>
    <recommendedName>
        <fullName evidence="6">Ribosome-recycling factor</fullName>
        <shortName evidence="6">RRF</shortName>
    </recommendedName>
    <alternativeName>
        <fullName evidence="6">Ribosome-releasing factor</fullName>
    </alternativeName>
</protein>
<dbReference type="InterPro" id="IPR002661">
    <property type="entry name" value="Ribosome_recyc_fac"/>
</dbReference>
<proteinExistence type="inferred from homology"/>
<evidence type="ECO:0000256" key="5">
    <source>
        <dbReference type="ARBA" id="ARBA00025050"/>
    </source>
</evidence>
<dbReference type="Gene3D" id="1.10.132.20">
    <property type="entry name" value="Ribosome-recycling factor"/>
    <property type="match status" value="1"/>
</dbReference>
<dbReference type="FunFam" id="3.30.1360.40:FF:000001">
    <property type="entry name" value="Ribosome-recycling factor"/>
    <property type="match status" value="1"/>
</dbReference>
<dbReference type="PANTHER" id="PTHR20982">
    <property type="entry name" value="RIBOSOME RECYCLING FACTOR"/>
    <property type="match status" value="1"/>
</dbReference>
<evidence type="ECO:0000313" key="9">
    <source>
        <dbReference type="Proteomes" id="UP000824267"/>
    </source>
</evidence>
<reference evidence="8" key="2">
    <citation type="submission" date="2021-04" db="EMBL/GenBank/DDBJ databases">
        <authorList>
            <person name="Gilroy R."/>
        </authorList>
    </citation>
    <scope>NUCLEOTIDE SEQUENCE</scope>
    <source>
        <strain evidence="8">Gambia16-930</strain>
    </source>
</reference>
<keyword evidence="4 6" id="KW-0648">Protein biosynthesis</keyword>
<dbReference type="AlphaFoldDB" id="A0A9D1RH69"/>
<evidence type="ECO:0000256" key="3">
    <source>
        <dbReference type="ARBA" id="ARBA00022490"/>
    </source>
</evidence>
<dbReference type="NCBIfam" id="TIGR00496">
    <property type="entry name" value="frr"/>
    <property type="match status" value="1"/>
</dbReference>
<evidence type="ECO:0000256" key="4">
    <source>
        <dbReference type="ARBA" id="ARBA00022917"/>
    </source>
</evidence>
<reference evidence="8" key="1">
    <citation type="journal article" date="2021" name="PeerJ">
        <title>Extensive microbial diversity within the chicken gut microbiome revealed by metagenomics and culture.</title>
        <authorList>
            <person name="Gilroy R."/>
            <person name="Ravi A."/>
            <person name="Getino M."/>
            <person name="Pursley I."/>
            <person name="Horton D.L."/>
            <person name="Alikhan N.F."/>
            <person name="Baker D."/>
            <person name="Gharbi K."/>
            <person name="Hall N."/>
            <person name="Watson M."/>
            <person name="Adriaenssens E.M."/>
            <person name="Foster-Nyarko E."/>
            <person name="Jarju S."/>
            <person name="Secka A."/>
            <person name="Antonio M."/>
            <person name="Oren A."/>
            <person name="Chaudhuri R.R."/>
            <person name="La Ragione R."/>
            <person name="Hildebrand F."/>
            <person name="Pallen M.J."/>
        </authorList>
    </citation>
    <scope>NUCLEOTIDE SEQUENCE</scope>
    <source>
        <strain evidence="8">Gambia16-930</strain>
    </source>
</reference>
<dbReference type="InterPro" id="IPR036191">
    <property type="entry name" value="RRF_sf"/>
</dbReference>
<name>A0A9D1RH69_9BACT</name>
<dbReference type="GO" id="GO:0043023">
    <property type="term" value="F:ribosomal large subunit binding"/>
    <property type="evidence" value="ECO:0007669"/>
    <property type="project" value="TreeGrafter"/>
</dbReference>